<dbReference type="Proteomes" id="UP000615446">
    <property type="component" value="Unassembled WGS sequence"/>
</dbReference>
<dbReference type="EMBL" id="BLAL01000228">
    <property type="protein sequence ID" value="GES93445.1"/>
    <property type="molecule type" value="Genomic_DNA"/>
</dbReference>
<comment type="caution">
    <text evidence="1">The sequence shown here is derived from an EMBL/GenBank/DDBJ whole genome shotgun (WGS) entry which is preliminary data.</text>
</comment>
<organism evidence="1 2">
    <name type="scientific">Rhizophagus clarus</name>
    <dbReference type="NCBI Taxonomy" id="94130"/>
    <lineage>
        <taxon>Eukaryota</taxon>
        <taxon>Fungi</taxon>
        <taxon>Fungi incertae sedis</taxon>
        <taxon>Mucoromycota</taxon>
        <taxon>Glomeromycotina</taxon>
        <taxon>Glomeromycetes</taxon>
        <taxon>Glomerales</taxon>
        <taxon>Glomeraceae</taxon>
        <taxon>Rhizophagus</taxon>
    </lineage>
</organism>
<dbReference type="AlphaFoldDB" id="A0A8H3LWB2"/>
<evidence type="ECO:0000313" key="1">
    <source>
        <dbReference type="EMBL" id="GES93445.1"/>
    </source>
</evidence>
<reference evidence="1" key="1">
    <citation type="submission" date="2019-10" db="EMBL/GenBank/DDBJ databases">
        <title>Conservation and host-specific expression of non-tandemly repeated heterogenous ribosome RNA gene in arbuscular mycorrhizal fungi.</title>
        <authorList>
            <person name="Maeda T."/>
            <person name="Kobayashi Y."/>
            <person name="Nakagawa T."/>
            <person name="Ezawa T."/>
            <person name="Yamaguchi K."/>
            <person name="Bino T."/>
            <person name="Nishimoto Y."/>
            <person name="Shigenobu S."/>
            <person name="Kawaguchi M."/>
        </authorList>
    </citation>
    <scope>NUCLEOTIDE SEQUENCE</scope>
    <source>
        <strain evidence="1">HR1</strain>
    </source>
</reference>
<dbReference type="OrthoDB" id="544350at2759"/>
<sequence length="205" mass="24231">MGAYRSVIKNLFVYRTKWIDGYIEGWDNVNQNWKRCKPNEFVALKSLNDSENVIFEFINDILSYHKTNYAGNTIIRVYGITQDQETKDYLIVMKYAAHGNTNSINRPIAEEIHDVLFQWWYLFDGQTELQRQIKVVEEINKNLQTRSAHTTNLSYETHSEAIYTSRLLYFDNLLEPKNSDDYYDEQNDDNIISVKFSDSLQIDII</sequence>
<accession>A0A8H3LWB2</accession>
<gene>
    <name evidence="1" type="ORF">RCL2_002018900</name>
</gene>
<protein>
    <submittedName>
        <fullName evidence="1">Kinase-like domain-containing protein</fullName>
    </submittedName>
</protein>
<keyword evidence="1" id="KW-0808">Transferase</keyword>
<proteinExistence type="predicted"/>
<evidence type="ECO:0000313" key="2">
    <source>
        <dbReference type="Proteomes" id="UP000615446"/>
    </source>
</evidence>
<keyword evidence="1" id="KW-0418">Kinase</keyword>
<dbReference type="Gene3D" id="1.10.10.1010">
    <property type="entry name" value="Intein homing endonuclease, domain IV"/>
    <property type="match status" value="1"/>
</dbReference>
<dbReference type="GO" id="GO:0016301">
    <property type="term" value="F:kinase activity"/>
    <property type="evidence" value="ECO:0007669"/>
    <property type="project" value="UniProtKB-KW"/>
</dbReference>
<name>A0A8H3LWB2_9GLOM</name>